<evidence type="ECO:0000313" key="1">
    <source>
        <dbReference type="Proteomes" id="UP000887576"/>
    </source>
</evidence>
<organism evidence="1 2">
    <name type="scientific">Panagrolaimus sp. JU765</name>
    <dbReference type="NCBI Taxonomy" id="591449"/>
    <lineage>
        <taxon>Eukaryota</taxon>
        <taxon>Metazoa</taxon>
        <taxon>Ecdysozoa</taxon>
        <taxon>Nematoda</taxon>
        <taxon>Chromadorea</taxon>
        <taxon>Rhabditida</taxon>
        <taxon>Tylenchina</taxon>
        <taxon>Panagrolaimomorpha</taxon>
        <taxon>Panagrolaimoidea</taxon>
        <taxon>Panagrolaimidae</taxon>
        <taxon>Panagrolaimus</taxon>
    </lineage>
</organism>
<accession>A0AC34QMK7</accession>
<dbReference type="WBParaSite" id="JU765_v2.g17606.t1">
    <property type="protein sequence ID" value="JU765_v2.g17606.t1"/>
    <property type="gene ID" value="JU765_v2.g17606"/>
</dbReference>
<protein>
    <submittedName>
        <fullName evidence="2">Uncharacterized protein</fullName>
    </submittedName>
</protein>
<dbReference type="Proteomes" id="UP000887576">
    <property type="component" value="Unplaced"/>
</dbReference>
<proteinExistence type="predicted"/>
<name>A0AC34QMK7_9BILA</name>
<evidence type="ECO:0000313" key="2">
    <source>
        <dbReference type="WBParaSite" id="JU765_v2.g17606.t1"/>
    </source>
</evidence>
<reference evidence="2" key="1">
    <citation type="submission" date="2022-11" db="UniProtKB">
        <authorList>
            <consortium name="WormBaseParasite"/>
        </authorList>
    </citation>
    <scope>IDENTIFICATION</scope>
</reference>
<sequence>MILKPLRTVVDCQRFAWTKGPVEYRQGQWINNVREYFYYLDHNGQLFLDDARMKNFTSCFKDKRFLNFFFWRLKLTEKDEYQQHFPYMSPCGKECNFLRCDDRPIVFTDLHEDEDLFVYNCSTKTVPFQPSKLCMFPNGRLYHPANFDNYGLVKSKLADELYIKFEFNDKGKPTHFHWKNERITLTNELLKFAEEEESTTESV</sequence>